<dbReference type="InParanoid" id="A0A0V1B1B4"/>
<protein>
    <submittedName>
        <fullName evidence="2">Uncharacterized protein</fullName>
    </submittedName>
</protein>
<feature type="region of interest" description="Disordered" evidence="1">
    <location>
        <begin position="16"/>
        <end position="55"/>
    </location>
</feature>
<dbReference type="EMBL" id="JYDH01000131">
    <property type="protein sequence ID" value="KRY30820.1"/>
    <property type="molecule type" value="Genomic_DNA"/>
</dbReference>
<accession>A0A0V1B1B4</accession>
<organism evidence="2 3">
    <name type="scientific">Trichinella spiralis</name>
    <name type="common">Trichina worm</name>
    <dbReference type="NCBI Taxonomy" id="6334"/>
    <lineage>
        <taxon>Eukaryota</taxon>
        <taxon>Metazoa</taxon>
        <taxon>Ecdysozoa</taxon>
        <taxon>Nematoda</taxon>
        <taxon>Enoplea</taxon>
        <taxon>Dorylaimia</taxon>
        <taxon>Trichinellida</taxon>
        <taxon>Trichinellidae</taxon>
        <taxon>Trichinella</taxon>
    </lineage>
</organism>
<sequence length="97" mass="10604">MGEMLVMFQRQAGVRGSHQFGPDNCAKAETSRGNLPSGSTLGIQNGKKAISKNRRAEEMKSIPAIYDEAAAASTESSTSGNFPPFRRMRSMMYSQQK</sequence>
<evidence type="ECO:0000313" key="2">
    <source>
        <dbReference type="EMBL" id="KRY30820.1"/>
    </source>
</evidence>
<reference evidence="2 3" key="1">
    <citation type="submission" date="2015-01" db="EMBL/GenBank/DDBJ databases">
        <title>Evolution of Trichinella species and genotypes.</title>
        <authorList>
            <person name="Korhonen P.K."/>
            <person name="Edoardo P."/>
            <person name="Giuseppe L.R."/>
            <person name="Gasser R.B."/>
        </authorList>
    </citation>
    <scope>NUCLEOTIDE SEQUENCE [LARGE SCALE GENOMIC DNA]</scope>
    <source>
        <strain evidence="2">ISS3</strain>
    </source>
</reference>
<dbReference type="AlphaFoldDB" id="A0A0V1B1B4"/>
<dbReference type="OrthoDB" id="10493251at2759"/>
<feature type="compositionally biased region" description="Low complexity" evidence="1">
    <location>
        <begin position="70"/>
        <end position="79"/>
    </location>
</feature>
<evidence type="ECO:0000256" key="1">
    <source>
        <dbReference type="SAM" id="MobiDB-lite"/>
    </source>
</evidence>
<evidence type="ECO:0000313" key="3">
    <source>
        <dbReference type="Proteomes" id="UP000054776"/>
    </source>
</evidence>
<dbReference type="Proteomes" id="UP000054776">
    <property type="component" value="Unassembled WGS sequence"/>
</dbReference>
<gene>
    <name evidence="2" type="ORF">T01_15141</name>
</gene>
<feature type="region of interest" description="Disordered" evidence="1">
    <location>
        <begin position="70"/>
        <end position="97"/>
    </location>
</feature>
<name>A0A0V1B1B4_TRISP</name>
<keyword evidence="3" id="KW-1185">Reference proteome</keyword>
<feature type="compositionally biased region" description="Polar residues" evidence="1">
    <location>
        <begin position="31"/>
        <end position="43"/>
    </location>
</feature>
<comment type="caution">
    <text evidence="2">The sequence shown here is derived from an EMBL/GenBank/DDBJ whole genome shotgun (WGS) entry which is preliminary data.</text>
</comment>
<proteinExistence type="predicted"/>